<keyword evidence="8" id="KW-0560">Oxidoreductase</keyword>
<dbReference type="FunFam" id="4.10.95.10:FF:000001">
    <property type="entry name" value="Cytochrome c oxidase subunit 6A, mitochondrial"/>
    <property type="match status" value="1"/>
</dbReference>
<keyword evidence="6" id="KW-0809">Transit peptide</keyword>
<keyword evidence="10 12" id="KW-0472">Membrane</keyword>
<dbReference type="GO" id="GO:0006123">
    <property type="term" value="P:mitochondrial electron transport, cytochrome c to oxygen"/>
    <property type="evidence" value="ECO:0007669"/>
    <property type="project" value="TreeGrafter"/>
</dbReference>
<evidence type="ECO:0000256" key="7">
    <source>
        <dbReference type="ARBA" id="ARBA00022989"/>
    </source>
</evidence>
<organism evidence="13 14">
    <name type="scientific">Vombatus ursinus</name>
    <name type="common">Common wombat</name>
    <dbReference type="NCBI Taxonomy" id="29139"/>
    <lineage>
        <taxon>Eukaryota</taxon>
        <taxon>Metazoa</taxon>
        <taxon>Chordata</taxon>
        <taxon>Craniata</taxon>
        <taxon>Vertebrata</taxon>
        <taxon>Euteleostomi</taxon>
        <taxon>Mammalia</taxon>
        <taxon>Metatheria</taxon>
        <taxon>Diprotodontia</taxon>
        <taxon>Vombatidae</taxon>
        <taxon>Vombatus</taxon>
    </lineage>
</organism>
<dbReference type="GO" id="GO:0005743">
    <property type="term" value="C:mitochondrial inner membrane"/>
    <property type="evidence" value="ECO:0007669"/>
    <property type="project" value="UniProtKB-SubCell"/>
</dbReference>
<dbReference type="Proteomes" id="UP000314987">
    <property type="component" value="Unassembled WGS sequence"/>
</dbReference>
<dbReference type="CDD" id="cd00925">
    <property type="entry name" value="Cyt_c_Oxidase_VIa"/>
    <property type="match status" value="1"/>
</dbReference>
<evidence type="ECO:0000256" key="8">
    <source>
        <dbReference type="ARBA" id="ARBA00023002"/>
    </source>
</evidence>
<dbReference type="SUPFAM" id="SSF81411">
    <property type="entry name" value="Mitochondrial cytochrome c oxidase subunit VIa"/>
    <property type="match status" value="1"/>
</dbReference>
<evidence type="ECO:0000256" key="11">
    <source>
        <dbReference type="RuleBase" id="RU004396"/>
    </source>
</evidence>
<dbReference type="GO" id="GO:0030234">
    <property type="term" value="F:enzyme regulator activity"/>
    <property type="evidence" value="ECO:0007669"/>
    <property type="project" value="TreeGrafter"/>
</dbReference>
<dbReference type="Gene3D" id="4.10.95.10">
    <property type="entry name" value="Cytochrome c oxidase, subunit VIa"/>
    <property type="match status" value="1"/>
</dbReference>
<evidence type="ECO:0000256" key="5">
    <source>
        <dbReference type="ARBA" id="ARBA00022792"/>
    </source>
</evidence>
<dbReference type="PANTHER" id="PTHR11504">
    <property type="entry name" value="CYTOCHROME C OXIDASE POLYPEPTIDE VIA"/>
    <property type="match status" value="1"/>
</dbReference>
<proteinExistence type="inferred from homology"/>
<evidence type="ECO:0000256" key="4">
    <source>
        <dbReference type="ARBA" id="ARBA00022692"/>
    </source>
</evidence>
<keyword evidence="4" id="KW-0812">Transmembrane</keyword>
<keyword evidence="14" id="KW-1185">Reference proteome</keyword>
<reference evidence="13" key="2">
    <citation type="submission" date="2025-08" db="UniProtKB">
        <authorList>
            <consortium name="Ensembl"/>
        </authorList>
    </citation>
    <scope>IDENTIFICATION</scope>
</reference>
<keyword evidence="5 12" id="KW-0999">Mitochondrion inner membrane</keyword>
<evidence type="ECO:0000256" key="1">
    <source>
        <dbReference type="ARBA" id="ARBA00004434"/>
    </source>
</evidence>
<dbReference type="InterPro" id="IPR001349">
    <property type="entry name" value="Cyt_c_oxidase_su6a"/>
</dbReference>
<dbReference type="Pfam" id="PF02046">
    <property type="entry name" value="COX6A"/>
    <property type="match status" value="1"/>
</dbReference>
<dbReference type="AlphaFoldDB" id="A0A4X2KQP6"/>
<keyword evidence="7" id="KW-1133">Transmembrane helix</keyword>
<gene>
    <name evidence="13" type="primary">LOC114040845</name>
</gene>
<evidence type="ECO:0000256" key="2">
    <source>
        <dbReference type="ARBA" id="ARBA00004673"/>
    </source>
</evidence>
<reference evidence="13" key="3">
    <citation type="submission" date="2025-09" db="UniProtKB">
        <authorList>
            <consortium name="Ensembl"/>
        </authorList>
    </citation>
    <scope>IDENTIFICATION</scope>
</reference>
<evidence type="ECO:0000313" key="13">
    <source>
        <dbReference type="Ensembl" id="ENSVURP00010012321.1"/>
    </source>
</evidence>
<dbReference type="Ensembl" id="ENSVURT00010014027.1">
    <property type="protein sequence ID" value="ENSVURP00010012321.1"/>
    <property type="gene ID" value="ENSVURG00010009528.1"/>
</dbReference>
<dbReference type="PROSITE" id="PS01329">
    <property type="entry name" value="COX6A"/>
    <property type="match status" value="1"/>
</dbReference>
<name>A0A4X2KQP6_VOMUR</name>
<accession>A0A4X2KQP6</accession>
<dbReference type="GeneTree" id="ENSGT00940000162257"/>
<evidence type="ECO:0000256" key="10">
    <source>
        <dbReference type="ARBA" id="ARBA00023136"/>
    </source>
</evidence>
<comment type="similarity">
    <text evidence="3 11">Belongs to the cytochrome c oxidase subunit 6A family.</text>
</comment>
<dbReference type="PANTHER" id="PTHR11504:SF1">
    <property type="entry name" value="CYTOCHROME C OXIDASE SUBUNIT 6A2, MITOCHONDRIAL"/>
    <property type="match status" value="1"/>
</dbReference>
<dbReference type="InterPro" id="IPR018507">
    <property type="entry name" value="Cyt_c_oxidase_su6a_CS"/>
</dbReference>
<comment type="pathway">
    <text evidence="2">Energy metabolism; oxidative phosphorylation.</text>
</comment>
<evidence type="ECO:0000256" key="6">
    <source>
        <dbReference type="ARBA" id="ARBA00022946"/>
    </source>
</evidence>
<evidence type="ECO:0000256" key="3">
    <source>
        <dbReference type="ARBA" id="ARBA00005553"/>
    </source>
</evidence>
<evidence type="ECO:0000256" key="9">
    <source>
        <dbReference type="ARBA" id="ARBA00023128"/>
    </source>
</evidence>
<evidence type="ECO:0000313" key="14">
    <source>
        <dbReference type="Proteomes" id="UP000314987"/>
    </source>
</evidence>
<dbReference type="GO" id="GO:0016491">
    <property type="term" value="F:oxidoreductase activity"/>
    <property type="evidence" value="ECO:0007669"/>
    <property type="project" value="UniProtKB-KW"/>
</dbReference>
<comment type="subcellular location">
    <subcellularLocation>
        <location evidence="1">Mitochondrion inner membrane</location>
        <topology evidence="1">Single-pass membrane protein</topology>
    </subcellularLocation>
</comment>
<dbReference type="STRING" id="29139.ENSVURP00010012321"/>
<reference evidence="14" key="1">
    <citation type="submission" date="2018-12" db="EMBL/GenBank/DDBJ databases">
        <authorList>
            <person name="Yazar S."/>
        </authorList>
    </citation>
    <scope>NUCLEOTIDE SEQUENCE [LARGE SCALE GENOMIC DNA]</scope>
</reference>
<protein>
    <recommendedName>
        <fullName evidence="12">Cytochrome c oxidase subunit</fullName>
    </recommendedName>
    <alternativeName>
        <fullName evidence="12">Cytochrome c oxidase polypeptide VIa</fullName>
    </alternativeName>
</protein>
<sequence length="164" mass="18467">MEEQEVSHKGQTLASCSLLSLSLSDLPTSIPLPVPRHPTHPSSEANSLHFLFVFKSNDLFHGLGKNGLYSVSSVPHFCSAPFLFYSCLIWSAKTWRLLTFGLALPAVAVCTLNSWLHSGHHERPEFIPYHHLRIRTKPYSWGDGNHTLFHNPRMNALPTGYEHP</sequence>
<evidence type="ECO:0000256" key="12">
    <source>
        <dbReference type="RuleBase" id="RU004397"/>
    </source>
</evidence>
<dbReference type="UniPathway" id="UPA00705"/>
<keyword evidence="9 12" id="KW-0496">Mitochondrion</keyword>
<dbReference type="InterPro" id="IPR036418">
    <property type="entry name" value="Cyt_c_oxidase_su6a_sf"/>
</dbReference>